<dbReference type="PIRSF" id="PIRSF006865">
    <property type="entry name" value="Prot_inh_ecotin"/>
    <property type="match status" value="1"/>
</dbReference>
<name>A0A1X0NTQ2_9TRYP</name>
<dbReference type="RefSeq" id="XP_028882163.1">
    <property type="nucleotide sequence ID" value="XM_029026467.1"/>
</dbReference>
<feature type="compositionally biased region" description="Low complexity" evidence="2">
    <location>
        <begin position="1"/>
        <end position="14"/>
    </location>
</feature>
<dbReference type="GO" id="GO:0004867">
    <property type="term" value="F:serine-type endopeptidase inhibitor activity"/>
    <property type="evidence" value="ECO:0007669"/>
    <property type="project" value="InterPro"/>
</dbReference>
<comment type="similarity">
    <text evidence="1">Belongs to the protease inhibitor I11 (ecotin) family.</text>
</comment>
<gene>
    <name evidence="3" type="ORF">TM35_000181540</name>
</gene>
<dbReference type="InterPro" id="IPR036198">
    <property type="entry name" value="Ecotin_sf"/>
</dbReference>
<evidence type="ECO:0000256" key="2">
    <source>
        <dbReference type="SAM" id="MobiDB-lite"/>
    </source>
</evidence>
<feature type="region of interest" description="Disordered" evidence="2">
    <location>
        <begin position="1"/>
        <end position="32"/>
    </location>
</feature>
<dbReference type="VEuPathDB" id="TriTrypDB:TM35_000181540"/>
<dbReference type="Proteomes" id="UP000192257">
    <property type="component" value="Unassembled WGS sequence"/>
</dbReference>
<comment type="caution">
    <text evidence="3">The sequence shown here is derived from an EMBL/GenBank/DDBJ whole genome shotgun (WGS) entry which is preliminary data.</text>
</comment>
<dbReference type="OrthoDB" id="16445at2759"/>
<dbReference type="Gene3D" id="2.60.40.550">
    <property type="entry name" value="Ecotin"/>
    <property type="match status" value="1"/>
</dbReference>
<organism evidence="3 4">
    <name type="scientific">Trypanosoma theileri</name>
    <dbReference type="NCBI Taxonomy" id="67003"/>
    <lineage>
        <taxon>Eukaryota</taxon>
        <taxon>Discoba</taxon>
        <taxon>Euglenozoa</taxon>
        <taxon>Kinetoplastea</taxon>
        <taxon>Metakinetoplastina</taxon>
        <taxon>Trypanosomatida</taxon>
        <taxon>Trypanosomatidae</taxon>
        <taxon>Trypanosoma</taxon>
    </lineage>
</organism>
<protein>
    <submittedName>
        <fullName evidence="3">Ecotin</fullName>
    </submittedName>
</protein>
<evidence type="ECO:0000256" key="1">
    <source>
        <dbReference type="ARBA" id="ARBA00010558"/>
    </source>
</evidence>
<dbReference type="AlphaFoldDB" id="A0A1X0NTQ2"/>
<accession>A0A1X0NTQ2</accession>
<dbReference type="EMBL" id="NBCO01000018">
    <property type="protein sequence ID" value="ORC88097.1"/>
    <property type="molecule type" value="Genomic_DNA"/>
</dbReference>
<evidence type="ECO:0000313" key="3">
    <source>
        <dbReference type="EMBL" id="ORC88097.1"/>
    </source>
</evidence>
<dbReference type="InterPro" id="IPR005658">
    <property type="entry name" value="Prot_inh_ecotin"/>
</dbReference>
<dbReference type="GeneID" id="39986247"/>
<sequence length="158" mass="17801">MSHGPSSSSANTSSKSKKSLEDYKAPYPKPTPDQRRYVIFLEDHGREESSQYRLQLIPGRVEMVDGVNLQFISGEVKEMTIDGWGYPYYVVKAGVMATTLMAPLTDTPPVSQFVPLSDQPMIRYNSKLPVVVYTPKDVELRYRIWAPTAPNEEIATEV</sequence>
<keyword evidence="4" id="KW-1185">Reference proteome</keyword>
<proteinExistence type="inferred from homology"/>
<evidence type="ECO:0000313" key="4">
    <source>
        <dbReference type="Proteomes" id="UP000192257"/>
    </source>
</evidence>
<dbReference type="PANTHER" id="PTHR35890">
    <property type="match status" value="1"/>
</dbReference>
<dbReference type="SUPFAM" id="SSF49772">
    <property type="entry name" value="Ecotin, trypsin inhibitor"/>
    <property type="match status" value="1"/>
</dbReference>
<dbReference type="PANTHER" id="PTHR35890:SF3">
    <property type="entry name" value="ECOTIN"/>
    <property type="match status" value="1"/>
</dbReference>
<dbReference type="Pfam" id="PF03974">
    <property type="entry name" value="Ecotin"/>
    <property type="match status" value="1"/>
</dbReference>
<reference evidence="3 4" key="1">
    <citation type="submission" date="2017-03" db="EMBL/GenBank/DDBJ databases">
        <title>An alternative strategy for trypanosome survival in the mammalian bloodstream revealed through genome and transcriptome analysis of the ubiquitous bovine parasite Trypanosoma (Megatrypanum) theileri.</title>
        <authorList>
            <person name="Kelly S."/>
            <person name="Ivens A."/>
            <person name="Mott A."/>
            <person name="O'Neill E."/>
            <person name="Emms D."/>
            <person name="Macleod O."/>
            <person name="Voorheis P."/>
            <person name="Matthews J."/>
            <person name="Matthews K."/>
            <person name="Carrington M."/>
        </authorList>
    </citation>
    <scope>NUCLEOTIDE SEQUENCE [LARGE SCALE GENOMIC DNA]</scope>
    <source>
        <strain evidence="3">Edinburgh</strain>
    </source>
</reference>